<dbReference type="PANTHER" id="PTHR46060:SF1">
    <property type="entry name" value="MARINER MOS1 TRANSPOSASE-LIKE PROTEIN"/>
    <property type="match status" value="1"/>
</dbReference>
<reference evidence="1 2" key="1">
    <citation type="journal article" date="2010" name="Science">
        <title>Genomic comparison of the ants Camponotus floridanus and Harpegnathos saltator.</title>
        <authorList>
            <person name="Bonasio R."/>
            <person name="Zhang G."/>
            <person name="Ye C."/>
            <person name="Mutti N.S."/>
            <person name="Fang X."/>
            <person name="Qin N."/>
            <person name="Donahue G."/>
            <person name="Yang P."/>
            <person name="Li Q."/>
            <person name="Li C."/>
            <person name="Zhang P."/>
            <person name="Huang Z."/>
            <person name="Berger S.L."/>
            <person name="Reinberg D."/>
            <person name="Wang J."/>
            <person name="Liebig J."/>
        </authorList>
    </citation>
    <scope>NUCLEOTIDE SEQUENCE [LARGE SCALE GENOMIC DNA]</scope>
    <source>
        <strain evidence="2">C129</strain>
    </source>
</reference>
<dbReference type="PANTHER" id="PTHR46060">
    <property type="entry name" value="MARINER MOS1 TRANSPOSASE-LIKE PROTEIN"/>
    <property type="match status" value="1"/>
</dbReference>
<dbReference type="Gene3D" id="3.30.420.10">
    <property type="entry name" value="Ribonuclease H-like superfamily/Ribonuclease H"/>
    <property type="match status" value="1"/>
</dbReference>
<feature type="non-terminal residue" evidence="1">
    <location>
        <position position="1"/>
    </location>
</feature>
<evidence type="ECO:0000313" key="1">
    <source>
        <dbReference type="EMBL" id="EFN72456.1"/>
    </source>
</evidence>
<evidence type="ECO:0000313" key="2">
    <source>
        <dbReference type="Proteomes" id="UP000000311"/>
    </source>
</evidence>
<sequence length="102" mass="12118">KVILQHDNARPHVAKPVKTYLETFKWEVLPHSPHSPDAPSDYYLFRSMAHGLADQQFRSYEDIKKWLDSWIASKDEHFYRNGIRALPERWEKVVASDGQYFE</sequence>
<dbReference type="EMBL" id="GL435933">
    <property type="protein sequence ID" value="EFN72456.1"/>
    <property type="molecule type" value="Genomic_DNA"/>
</dbReference>
<dbReference type="GO" id="GO:0032259">
    <property type="term" value="P:methylation"/>
    <property type="evidence" value="ECO:0007669"/>
    <property type="project" value="UniProtKB-KW"/>
</dbReference>
<dbReference type="STRING" id="104421.E2A283"/>
<feature type="non-terminal residue" evidence="1">
    <location>
        <position position="102"/>
    </location>
</feature>
<proteinExistence type="predicted"/>
<protein>
    <submittedName>
        <fullName evidence="1">Histone-lysine N-methyltransferase SETMAR</fullName>
    </submittedName>
</protein>
<keyword evidence="1" id="KW-0808">Transferase</keyword>
<name>E2A283_CAMFO</name>
<keyword evidence="2" id="KW-1185">Reference proteome</keyword>
<dbReference type="GO" id="GO:0003676">
    <property type="term" value="F:nucleic acid binding"/>
    <property type="evidence" value="ECO:0007669"/>
    <property type="project" value="InterPro"/>
</dbReference>
<dbReference type="AlphaFoldDB" id="E2A283"/>
<dbReference type="Proteomes" id="UP000000311">
    <property type="component" value="Unassembled WGS sequence"/>
</dbReference>
<dbReference type="OMA" id="ALMYKEP"/>
<dbReference type="InterPro" id="IPR036397">
    <property type="entry name" value="RNaseH_sf"/>
</dbReference>
<organism evidence="2">
    <name type="scientific">Camponotus floridanus</name>
    <name type="common">Florida carpenter ant</name>
    <dbReference type="NCBI Taxonomy" id="104421"/>
    <lineage>
        <taxon>Eukaryota</taxon>
        <taxon>Metazoa</taxon>
        <taxon>Ecdysozoa</taxon>
        <taxon>Arthropoda</taxon>
        <taxon>Hexapoda</taxon>
        <taxon>Insecta</taxon>
        <taxon>Pterygota</taxon>
        <taxon>Neoptera</taxon>
        <taxon>Endopterygota</taxon>
        <taxon>Hymenoptera</taxon>
        <taxon>Apocrita</taxon>
        <taxon>Aculeata</taxon>
        <taxon>Formicoidea</taxon>
        <taxon>Formicidae</taxon>
        <taxon>Formicinae</taxon>
        <taxon>Camponotus</taxon>
    </lineage>
</organism>
<accession>E2A283</accession>
<dbReference type="GO" id="GO:0008168">
    <property type="term" value="F:methyltransferase activity"/>
    <property type="evidence" value="ECO:0007669"/>
    <property type="project" value="UniProtKB-KW"/>
</dbReference>
<dbReference type="OrthoDB" id="7534861at2759"/>
<gene>
    <name evidence="1" type="ORF">EAG_05434</name>
</gene>
<keyword evidence="1" id="KW-0489">Methyltransferase</keyword>
<dbReference type="InterPro" id="IPR052709">
    <property type="entry name" value="Transposase-MT_Hybrid"/>
</dbReference>
<dbReference type="InParanoid" id="E2A283"/>